<dbReference type="AlphaFoldDB" id="A0A9N9RM22"/>
<keyword evidence="4" id="KW-0808">Transferase</keyword>
<keyword evidence="5 10" id="KW-0812">Transmembrane</keyword>
<sequence length="467" mass="54338">MKKSHESSLEKMQRIDFEQIDSSANSSESEPLIVEKSTSLKRRLPKYNSNNNFRIKHHRILIFSSIFMLLLFIHLIIFSNVKMNIKKEVAGWSKNTSRDIADYILPNLNTTLIDSNVCHINEDPLLLLIVVCSSADNFDARQTIRETWGNTSQFNYKLFDKFHGSHDASYLSINYQDWKTYSEQLIDNSSASSQTLVKFANFRISVVFLLGISPTEMSDEQQSVINYEHEKYGDIIQENFLDSYNNLTLKSILMLKWVRNNCIDKVKYIMKCDDDTFINVPNLIHILLGGTLPIYKSTISFYDKESIFVTKKKNRLPESKHLLLGYKFCNAKKILDPRSKWYAPNYMFSGPKYPDYLSGTAYVFTIETARSLYNESLSIPLFHLEDVYLTGFVAEKLKLKRTHHPLFFYQFSKDKCSARGMISQHQLPPPEMQELYNFVTNLTINCHTPEKNFLSMKLKLTQRKGCH</sequence>
<evidence type="ECO:0000256" key="4">
    <source>
        <dbReference type="ARBA" id="ARBA00022679"/>
    </source>
</evidence>
<protein>
    <recommendedName>
        <fullName evidence="10">Hexosyltransferase</fullName>
        <ecNumber evidence="10">2.4.1.-</ecNumber>
    </recommendedName>
</protein>
<dbReference type="OrthoDB" id="5512589at2759"/>
<dbReference type="PANTHER" id="PTHR11214:SF314">
    <property type="entry name" value="HEXOSYLTRANSFERASE"/>
    <property type="match status" value="1"/>
</dbReference>
<dbReference type="EMBL" id="OU895877">
    <property type="protein sequence ID" value="CAG9799428.1"/>
    <property type="molecule type" value="Genomic_DNA"/>
</dbReference>
<evidence type="ECO:0000256" key="8">
    <source>
        <dbReference type="ARBA" id="ARBA00023034"/>
    </source>
</evidence>
<evidence type="ECO:0000256" key="10">
    <source>
        <dbReference type="RuleBase" id="RU363063"/>
    </source>
</evidence>
<evidence type="ECO:0000256" key="5">
    <source>
        <dbReference type="ARBA" id="ARBA00022692"/>
    </source>
</evidence>
<proteinExistence type="inferred from homology"/>
<dbReference type="PANTHER" id="PTHR11214">
    <property type="entry name" value="BETA-1,3-N-ACETYLGLUCOSAMINYLTRANSFERASE"/>
    <property type="match status" value="1"/>
</dbReference>
<feature type="transmembrane region" description="Helical" evidence="10">
    <location>
        <begin position="60"/>
        <end position="78"/>
    </location>
</feature>
<gene>
    <name evidence="12" type="ORF">CHIRRI_LOCUS2395</name>
</gene>
<keyword evidence="13" id="KW-1185">Reference proteome</keyword>
<comment type="subcellular location">
    <subcellularLocation>
        <location evidence="1 10">Golgi apparatus membrane</location>
        <topology evidence="1 10">Single-pass type II membrane protein</topology>
    </subcellularLocation>
</comment>
<evidence type="ECO:0000256" key="7">
    <source>
        <dbReference type="ARBA" id="ARBA00022989"/>
    </source>
</evidence>
<dbReference type="Gene3D" id="3.90.550.50">
    <property type="match status" value="1"/>
</dbReference>
<feature type="compositionally biased region" description="Polar residues" evidence="11">
    <location>
        <begin position="20"/>
        <end position="29"/>
    </location>
</feature>
<evidence type="ECO:0000256" key="2">
    <source>
        <dbReference type="ARBA" id="ARBA00008661"/>
    </source>
</evidence>
<keyword evidence="6 10" id="KW-0735">Signal-anchor</keyword>
<evidence type="ECO:0000256" key="11">
    <source>
        <dbReference type="SAM" id="MobiDB-lite"/>
    </source>
</evidence>
<accession>A0A9N9RM22</accession>
<organism evidence="12 13">
    <name type="scientific">Chironomus riparius</name>
    <dbReference type="NCBI Taxonomy" id="315576"/>
    <lineage>
        <taxon>Eukaryota</taxon>
        <taxon>Metazoa</taxon>
        <taxon>Ecdysozoa</taxon>
        <taxon>Arthropoda</taxon>
        <taxon>Hexapoda</taxon>
        <taxon>Insecta</taxon>
        <taxon>Pterygota</taxon>
        <taxon>Neoptera</taxon>
        <taxon>Endopterygota</taxon>
        <taxon>Diptera</taxon>
        <taxon>Nematocera</taxon>
        <taxon>Chironomoidea</taxon>
        <taxon>Chironomidae</taxon>
        <taxon>Chironominae</taxon>
        <taxon>Chironomus</taxon>
    </lineage>
</organism>
<keyword evidence="8 10" id="KW-0333">Golgi apparatus</keyword>
<name>A0A9N9RM22_9DIPT</name>
<keyword evidence="7 10" id="KW-1133">Transmembrane helix</keyword>
<dbReference type="Proteomes" id="UP001153620">
    <property type="component" value="Chromosome 1"/>
</dbReference>
<dbReference type="GO" id="GO:0000139">
    <property type="term" value="C:Golgi membrane"/>
    <property type="evidence" value="ECO:0007669"/>
    <property type="project" value="UniProtKB-SubCell"/>
</dbReference>
<feature type="compositionally biased region" description="Basic and acidic residues" evidence="11">
    <location>
        <begin position="1"/>
        <end position="17"/>
    </location>
</feature>
<dbReference type="InterPro" id="IPR002659">
    <property type="entry name" value="Glyco_trans_31"/>
</dbReference>
<dbReference type="GO" id="GO:0016758">
    <property type="term" value="F:hexosyltransferase activity"/>
    <property type="evidence" value="ECO:0007669"/>
    <property type="project" value="InterPro"/>
</dbReference>
<feature type="region of interest" description="Disordered" evidence="11">
    <location>
        <begin position="1"/>
        <end position="32"/>
    </location>
</feature>
<evidence type="ECO:0000256" key="3">
    <source>
        <dbReference type="ARBA" id="ARBA00022676"/>
    </source>
</evidence>
<dbReference type="EC" id="2.4.1.-" evidence="10"/>
<comment type="similarity">
    <text evidence="2 10">Belongs to the glycosyltransferase 31 family.</text>
</comment>
<evidence type="ECO:0000256" key="1">
    <source>
        <dbReference type="ARBA" id="ARBA00004323"/>
    </source>
</evidence>
<dbReference type="GO" id="GO:0006493">
    <property type="term" value="P:protein O-linked glycosylation"/>
    <property type="evidence" value="ECO:0007669"/>
    <property type="project" value="TreeGrafter"/>
</dbReference>
<evidence type="ECO:0000256" key="6">
    <source>
        <dbReference type="ARBA" id="ARBA00022968"/>
    </source>
</evidence>
<reference evidence="12" key="1">
    <citation type="submission" date="2022-01" db="EMBL/GenBank/DDBJ databases">
        <authorList>
            <person name="King R."/>
        </authorList>
    </citation>
    <scope>NUCLEOTIDE SEQUENCE</scope>
</reference>
<evidence type="ECO:0000256" key="9">
    <source>
        <dbReference type="ARBA" id="ARBA00023136"/>
    </source>
</evidence>
<dbReference type="Pfam" id="PF01762">
    <property type="entry name" value="Galactosyl_T"/>
    <property type="match status" value="1"/>
</dbReference>
<evidence type="ECO:0000313" key="12">
    <source>
        <dbReference type="EMBL" id="CAG9799428.1"/>
    </source>
</evidence>
<keyword evidence="9 10" id="KW-0472">Membrane</keyword>
<reference evidence="12" key="2">
    <citation type="submission" date="2022-10" db="EMBL/GenBank/DDBJ databases">
        <authorList>
            <consortium name="ENA_rothamsted_submissions"/>
            <consortium name="culmorum"/>
            <person name="King R."/>
        </authorList>
    </citation>
    <scope>NUCLEOTIDE SEQUENCE</scope>
</reference>
<evidence type="ECO:0000313" key="13">
    <source>
        <dbReference type="Proteomes" id="UP001153620"/>
    </source>
</evidence>
<keyword evidence="3 10" id="KW-0328">Glycosyltransferase</keyword>